<proteinExistence type="predicted"/>
<dbReference type="PANTHER" id="PTHR43080:SF26">
    <property type="entry name" value="REGULATORY PROTEIN"/>
    <property type="match status" value="1"/>
</dbReference>
<dbReference type="SUPFAM" id="SSF54631">
    <property type="entry name" value="CBS-domain pair"/>
    <property type="match status" value="1"/>
</dbReference>
<dbReference type="InterPro" id="IPR051257">
    <property type="entry name" value="Diverse_CBS-Domain"/>
</dbReference>
<gene>
    <name evidence="4" type="ORF">CDO51_10885</name>
</gene>
<dbReference type="AlphaFoldDB" id="A0A226BY01"/>
<name>A0A226BY01_9FIRM</name>
<dbReference type="PROSITE" id="PS51371">
    <property type="entry name" value="CBS"/>
    <property type="match status" value="1"/>
</dbReference>
<comment type="caution">
    <text evidence="4">The sequence shown here is derived from an EMBL/GenBank/DDBJ whole genome shotgun (WGS) entry which is preliminary data.</text>
</comment>
<organism evidence="4 5">
    <name type="scientific">Natranaerobius trueperi</name>
    <dbReference type="NCBI Taxonomy" id="759412"/>
    <lineage>
        <taxon>Bacteria</taxon>
        <taxon>Bacillati</taxon>
        <taxon>Bacillota</taxon>
        <taxon>Clostridia</taxon>
        <taxon>Natranaerobiales</taxon>
        <taxon>Natranaerobiaceae</taxon>
        <taxon>Natranaerobius</taxon>
    </lineage>
</organism>
<dbReference type="Proteomes" id="UP000214588">
    <property type="component" value="Unassembled WGS sequence"/>
</dbReference>
<dbReference type="InterPro" id="IPR000644">
    <property type="entry name" value="CBS_dom"/>
</dbReference>
<evidence type="ECO:0000313" key="5">
    <source>
        <dbReference type="Proteomes" id="UP000214588"/>
    </source>
</evidence>
<dbReference type="InterPro" id="IPR046342">
    <property type="entry name" value="CBS_dom_sf"/>
</dbReference>
<feature type="domain" description="CBS" evidence="3">
    <location>
        <begin position="13"/>
        <end position="71"/>
    </location>
</feature>
<sequence>MTKPDQPIVAFFLVPKSEVIYEHENSTMRQALERMEYHRYTAIPILDNNGRYVSTITEGDLLWKIKNDNLSFQDTNNINLSEVPKNMKNYTVSINVSIEELVLLAGEQNFVPVVDDQQYFIGIVKRGDIIHYCYEEIFKSREKQPS</sequence>
<reference evidence="4 5" key="1">
    <citation type="submission" date="2017-06" db="EMBL/GenBank/DDBJ databases">
        <title>Draft Genome Sequence of Natranaerobius trueperi halophilic, alkalithermophilic bacteria from soda lakes.</title>
        <authorList>
            <person name="Zhao B."/>
        </authorList>
    </citation>
    <scope>NUCLEOTIDE SEQUENCE [LARGE SCALE GENOMIC DNA]</scope>
    <source>
        <strain evidence="4 5">DSM 18760</strain>
    </source>
</reference>
<dbReference type="OrthoDB" id="384703at2"/>
<dbReference type="Gene3D" id="3.10.580.10">
    <property type="entry name" value="CBS-domain"/>
    <property type="match status" value="1"/>
</dbReference>
<dbReference type="EMBL" id="NIQC01000030">
    <property type="protein sequence ID" value="OWZ82997.1"/>
    <property type="molecule type" value="Genomic_DNA"/>
</dbReference>
<keyword evidence="1 2" id="KW-0129">CBS domain</keyword>
<evidence type="ECO:0000256" key="1">
    <source>
        <dbReference type="ARBA" id="ARBA00023122"/>
    </source>
</evidence>
<dbReference type="SMART" id="SM00116">
    <property type="entry name" value="CBS"/>
    <property type="match status" value="2"/>
</dbReference>
<dbReference type="RefSeq" id="WP_089024286.1">
    <property type="nucleotide sequence ID" value="NZ_NIQC01000030.1"/>
</dbReference>
<accession>A0A226BY01</accession>
<dbReference type="PANTHER" id="PTHR43080">
    <property type="entry name" value="CBS DOMAIN-CONTAINING PROTEIN CBSX3, MITOCHONDRIAL"/>
    <property type="match status" value="1"/>
</dbReference>
<evidence type="ECO:0000259" key="3">
    <source>
        <dbReference type="PROSITE" id="PS51371"/>
    </source>
</evidence>
<evidence type="ECO:0000256" key="2">
    <source>
        <dbReference type="PROSITE-ProRule" id="PRU00703"/>
    </source>
</evidence>
<dbReference type="CDD" id="cd09834">
    <property type="entry name" value="CBS_pair_bac"/>
    <property type="match status" value="1"/>
</dbReference>
<protein>
    <recommendedName>
        <fullName evidence="3">CBS domain-containing protein</fullName>
    </recommendedName>
</protein>
<keyword evidence="5" id="KW-1185">Reference proteome</keyword>
<dbReference type="Pfam" id="PF00571">
    <property type="entry name" value="CBS"/>
    <property type="match status" value="2"/>
</dbReference>
<evidence type="ECO:0000313" key="4">
    <source>
        <dbReference type="EMBL" id="OWZ82997.1"/>
    </source>
</evidence>